<evidence type="ECO:0000313" key="3">
    <source>
        <dbReference type="Proteomes" id="UP000244336"/>
    </source>
</evidence>
<gene>
    <name evidence="2" type="ORF">GQ55_4G184400</name>
</gene>
<feature type="region of interest" description="Disordered" evidence="1">
    <location>
        <begin position="1"/>
        <end position="30"/>
    </location>
</feature>
<protein>
    <submittedName>
        <fullName evidence="2">Uncharacterized protein</fullName>
    </submittedName>
</protein>
<organism evidence="2 3">
    <name type="scientific">Panicum hallii var. hallii</name>
    <dbReference type="NCBI Taxonomy" id="1504633"/>
    <lineage>
        <taxon>Eukaryota</taxon>
        <taxon>Viridiplantae</taxon>
        <taxon>Streptophyta</taxon>
        <taxon>Embryophyta</taxon>
        <taxon>Tracheophyta</taxon>
        <taxon>Spermatophyta</taxon>
        <taxon>Magnoliopsida</taxon>
        <taxon>Liliopsida</taxon>
        <taxon>Poales</taxon>
        <taxon>Poaceae</taxon>
        <taxon>PACMAD clade</taxon>
        <taxon>Panicoideae</taxon>
        <taxon>Panicodae</taxon>
        <taxon>Paniceae</taxon>
        <taxon>Panicinae</taxon>
        <taxon>Panicum</taxon>
        <taxon>Panicum sect. Panicum</taxon>
    </lineage>
</organism>
<proteinExistence type="predicted"/>
<dbReference type="AlphaFoldDB" id="A0A2T7DYV3"/>
<evidence type="ECO:0000313" key="2">
    <source>
        <dbReference type="EMBL" id="PUZ60763.1"/>
    </source>
</evidence>
<dbReference type="Proteomes" id="UP000244336">
    <property type="component" value="Chromosome 4"/>
</dbReference>
<keyword evidence="3" id="KW-1185">Reference proteome</keyword>
<reference evidence="2 3" key="1">
    <citation type="submission" date="2018-04" db="EMBL/GenBank/DDBJ databases">
        <title>WGS assembly of Panicum hallii var. hallii HAL2.</title>
        <authorList>
            <person name="Lovell J."/>
            <person name="Jenkins J."/>
            <person name="Lowry D."/>
            <person name="Mamidi S."/>
            <person name="Sreedasyam A."/>
            <person name="Weng X."/>
            <person name="Barry K."/>
            <person name="Bonette J."/>
            <person name="Campitelli B."/>
            <person name="Daum C."/>
            <person name="Gordon S."/>
            <person name="Gould B."/>
            <person name="Lipzen A."/>
            <person name="MacQueen A."/>
            <person name="Palacio-Mejia J."/>
            <person name="Plott C."/>
            <person name="Shakirov E."/>
            <person name="Shu S."/>
            <person name="Yoshinaga Y."/>
            <person name="Zane M."/>
            <person name="Rokhsar D."/>
            <person name="Grimwood J."/>
            <person name="Schmutz J."/>
            <person name="Juenger T."/>
        </authorList>
    </citation>
    <scope>NUCLEOTIDE SEQUENCE [LARGE SCALE GENOMIC DNA]</scope>
    <source>
        <strain evidence="3">cv. HAL2</strain>
    </source>
</reference>
<dbReference type="Gramene" id="PUZ60763">
    <property type="protein sequence ID" value="PUZ60763"/>
    <property type="gene ID" value="GQ55_4G184400"/>
</dbReference>
<dbReference type="EMBL" id="CM009752">
    <property type="protein sequence ID" value="PUZ60763.1"/>
    <property type="molecule type" value="Genomic_DNA"/>
</dbReference>
<sequence length="125" mass="14226">MPVKSGEEIDDGPPPFRVQEGGSHWPRSMESDDEFNQFVMNELIDPSSSDDENDLFFGTTHMIIEDSVNHPGRIGSVEGHDVVDHERLFGIDFFTKTISQRILHSEQILLDAGSHVCKKNYLFFM</sequence>
<accession>A0A2T7DYV3</accession>
<name>A0A2T7DYV3_9POAL</name>
<evidence type="ECO:0000256" key="1">
    <source>
        <dbReference type="SAM" id="MobiDB-lite"/>
    </source>
</evidence>